<dbReference type="InterPro" id="IPR024412">
    <property type="entry name" value="Lsr2_dim_dom"/>
</dbReference>
<accession>A0A345MBH0</accession>
<feature type="domain" description="Lsr2 DNA-binding" evidence="4">
    <location>
        <begin position="82"/>
        <end position="113"/>
    </location>
</feature>
<feature type="region of interest" description="Disordered" evidence="2">
    <location>
        <begin position="111"/>
        <end position="153"/>
    </location>
</feature>
<protein>
    <submittedName>
        <fullName evidence="5">Lsr2-like DNA bridging protein</fullName>
    </submittedName>
</protein>
<dbReference type="InterPro" id="IPR055370">
    <property type="entry name" value="Lsr2_DNA-bd"/>
</dbReference>
<evidence type="ECO:0000259" key="3">
    <source>
        <dbReference type="Pfam" id="PF11774"/>
    </source>
</evidence>
<dbReference type="KEGG" id="vg:63209848"/>
<name>A0A345MBH0_9CAUD</name>
<dbReference type="InterPro" id="IPR042261">
    <property type="entry name" value="Lsr2-like_dimerization"/>
</dbReference>
<sequence>MGKKVTVTLFDDFEPELEAEVEREFTVDGVDYHLDLSEKNAKQFDADQAKWTEVAQRIGKSSRTRRARSVTHSGGEPGLPLADIRKWAKGNGFPDVSTKGRVSAEIVRAWKAAGSPEGDDITEAKPEPAKKAPAKKAPTVKKDEPAFSAAGQS</sequence>
<reference evidence="6" key="1">
    <citation type="submission" date="2018-07" db="EMBL/GenBank/DDBJ databases">
        <authorList>
            <person name="Quirk P.G."/>
            <person name="Krulwich T.A."/>
        </authorList>
    </citation>
    <scope>NUCLEOTIDE SEQUENCE [LARGE SCALE GENOMIC DNA]</scope>
</reference>
<dbReference type="EMBL" id="MH576973">
    <property type="protein sequence ID" value="AXH67841.1"/>
    <property type="molecule type" value="Genomic_DNA"/>
</dbReference>
<evidence type="ECO:0000313" key="6">
    <source>
        <dbReference type="Proteomes" id="UP000258832"/>
    </source>
</evidence>
<dbReference type="GO" id="GO:0003677">
    <property type="term" value="F:DNA binding"/>
    <property type="evidence" value="ECO:0007669"/>
    <property type="project" value="UniProtKB-KW"/>
</dbReference>
<feature type="compositionally biased region" description="Basic residues" evidence="2">
    <location>
        <begin position="60"/>
        <end position="69"/>
    </location>
</feature>
<evidence type="ECO:0000259" key="4">
    <source>
        <dbReference type="Pfam" id="PF23359"/>
    </source>
</evidence>
<dbReference type="GO" id="GO:0016746">
    <property type="term" value="F:acyltransferase activity"/>
    <property type="evidence" value="ECO:0007669"/>
    <property type="project" value="InterPro"/>
</dbReference>
<dbReference type="Gene3D" id="4.10.320.10">
    <property type="entry name" value="E3-binding domain"/>
    <property type="match status" value="1"/>
</dbReference>
<dbReference type="Proteomes" id="UP000258832">
    <property type="component" value="Segment"/>
</dbReference>
<gene>
    <name evidence="5" type="primary">35</name>
    <name evidence="5" type="ORF">SEA_BROMDEN_35</name>
</gene>
<evidence type="ECO:0000256" key="2">
    <source>
        <dbReference type="SAM" id="MobiDB-lite"/>
    </source>
</evidence>
<dbReference type="GeneID" id="63209848"/>
<evidence type="ECO:0000313" key="5">
    <source>
        <dbReference type="EMBL" id="AXH67841.1"/>
    </source>
</evidence>
<dbReference type="InterPro" id="IPR036625">
    <property type="entry name" value="E3-bd_dom_sf"/>
</dbReference>
<feature type="region of interest" description="Disordered" evidence="2">
    <location>
        <begin position="56"/>
        <end position="82"/>
    </location>
</feature>
<dbReference type="Gene3D" id="3.30.60.230">
    <property type="entry name" value="Lsr2, dimerization domain"/>
    <property type="match status" value="1"/>
</dbReference>
<evidence type="ECO:0000256" key="1">
    <source>
        <dbReference type="ARBA" id="ARBA00023125"/>
    </source>
</evidence>
<proteinExistence type="predicted"/>
<dbReference type="RefSeq" id="YP_010013265.1">
    <property type="nucleotide sequence ID" value="NC_053510.1"/>
</dbReference>
<dbReference type="Pfam" id="PF23359">
    <property type="entry name" value="Lsr2_DNA-bd"/>
    <property type="match status" value="1"/>
</dbReference>
<dbReference type="Pfam" id="PF11774">
    <property type="entry name" value="Lsr2"/>
    <property type="match status" value="1"/>
</dbReference>
<keyword evidence="6" id="KW-1185">Reference proteome</keyword>
<feature type="domain" description="Lsr2 dimerization" evidence="3">
    <location>
        <begin position="1"/>
        <end position="59"/>
    </location>
</feature>
<keyword evidence="1" id="KW-0238">DNA-binding</keyword>
<organism evidence="5 6">
    <name type="scientific">Mycobacterium phage Bromden</name>
    <dbReference type="NCBI Taxonomy" id="2283252"/>
    <lineage>
        <taxon>Viruses</taxon>
        <taxon>Duplodnaviria</taxon>
        <taxon>Heunggongvirae</taxon>
        <taxon>Uroviricota</taxon>
        <taxon>Caudoviricetes</taxon>
        <taxon>Vilmaviridae</taxon>
        <taxon>Lclasvirinae</taxon>
        <taxon>Bromdenvirus</taxon>
        <taxon>Bromdenvirus bromden</taxon>
    </lineage>
</organism>